<dbReference type="OrthoDB" id="9850093at2"/>
<dbReference type="AlphaFoldDB" id="K4QVU4"/>
<keyword evidence="2" id="KW-1185">Reference proteome</keyword>
<dbReference type="eggNOG" id="ENOG5031X58">
    <property type="taxonomic scope" value="Bacteria"/>
</dbReference>
<sequence length="166" mass="17137">MSTSSTQDISRAAGNLFGSGADRVFDDVAQRRLHYHLLRLTLVGLTREDVDELRGLARLVFDSADVSGQAERIRQRPGSSGLAVAIADIVQSSTDGLPREQALLGAILGAYTMTGGSAAAAGLPADFRDTAAVLGAVGGAIAASTSPLVFERIGQVGLADYLSAVH</sequence>
<dbReference type="PATRIC" id="fig|1214101.3.peg.117"/>
<proteinExistence type="predicted"/>
<dbReference type="RefSeq" id="WP_015654904.1">
    <property type="nucleotide sequence ID" value="NC_020504.1"/>
</dbReference>
<evidence type="ECO:0000313" key="2">
    <source>
        <dbReference type="Proteomes" id="UP000008043"/>
    </source>
</evidence>
<protein>
    <submittedName>
        <fullName evidence="1">Uncharacterized protein</fullName>
    </submittedName>
</protein>
<dbReference type="KEGG" id="sdv:BN159_0120"/>
<dbReference type="Proteomes" id="UP000008043">
    <property type="component" value="Chromosome"/>
</dbReference>
<dbReference type="HOGENOM" id="CLU_1601721_0_0_11"/>
<gene>
    <name evidence="1" type="ORF">BN159_0120</name>
</gene>
<evidence type="ECO:0000313" key="1">
    <source>
        <dbReference type="EMBL" id="CCK24499.1"/>
    </source>
</evidence>
<reference evidence="1 2" key="1">
    <citation type="journal article" date="2012" name="J. Bacteriol.">
        <title>Genome sequence of the bacterium Streptomyces davawensis JCM 4913 and heterologous production of the unique antibiotic roseoflavin.</title>
        <authorList>
            <person name="Jankowitsch F."/>
            <person name="Schwarz J."/>
            <person name="Ruckert C."/>
            <person name="Gust B."/>
            <person name="Szczepanowski R."/>
            <person name="Blom J."/>
            <person name="Pelzer S."/>
            <person name="Kalinowski J."/>
            <person name="Mack M."/>
        </authorList>
    </citation>
    <scope>NUCLEOTIDE SEQUENCE [LARGE SCALE GENOMIC DNA]</scope>
    <source>
        <strain evidence="2">DSM 101723 / JCM 4913 / KCC S-0913 / 768</strain>
    </source>
</reference>
<organism evidence="1 2">
    <name type="scientific">Streptomyces davaonensis (strain DSM 101723 / JCM 4913 / KCC S-0913 / 768)</name>
    <dbReference type="NCBI Taxonomy" id="1214101"/>
    <lineage>
        <taxon>Bacteria</taxon>
        <taxon>Bacillati</taxon>
        <taxon>Actinomycetota</taxon>
        <taxon>Actinomycetes</taxon>
        <taxon>Kitasatosporales</taxon>
        <taxon>Streptomycetaceae</taxon>
        <taxon>Streptomyces</taxon>
    </lineage>
</organism>
<dbReference type="EMBL" id="HE971709">
    <property type="protein sequence ID" value="CCK24499.1"/>
    <property type="molecule type" value="Genomic_DNA"/>
</dbReference>
<accession>K4QVU4</accession>
<name>K4QVU4_STRDJ</name>